<evidence type="ECO:0000313" key="11">
    <source>
        <dbReference type="Proteomes" id="UP000034246"/>
    </source>
</evidence>
<dbReference type="STRING" id="1618550.UT39_C0018G0044"/>
<dbReference type="InterPro" id="IPR018094">
    <property type="entry name" value="Thymidylate_kinase"/>
</dbReference>
<comment type="function">
    <text evidence="8">Phosphorylation of dTMP to form dTDP in both de novo and salvage pathways of dTTP synthesis.</text>
</comment>
<comment type="similarity">
    <text evidence="1 8">Belongs to the thymidylate kinase family.</text>
</comment>
<keyword evidence="4 8" id="KW-0547">Nucleotide-binding</keyword>
<dbReference type="GO" id="GO:0005737">
    <property type="term" value="C:cytoplasm"/>
    <property type="evidence" value="ECO:0007669"/>
    <property type="project" value="TreeGrafter"/>
</dbReference>
<evidence type="ECO:0000256" key="3">
    <source>
        <dbReference type="ARBA" id="ARBA00022727"/>
    </source>
</evidence>
<evidence type="ECO:0000256" key="8">
    <source>
        <dbReference type="HAMAP-Rule" id="MF_00165"/>
    </source>
</evidence>
<evidence type="ECO:0000256" key="4">
    <source>
        <dbReference type="ARBA" id="ARBA00022741"/>
    </source>
</evidence>
<dbReference type="InterPro" id="IPR027417">
    <property type="entry name" value="P-loop_NTPase"/>
</dbReference>
<accession>A0A0G0NCM5</accession>
<evidence type="ECO:0000256" key="2">
    <source>
        <dbReference type="ARBA" id="ARBA00022679"/>
    </source>
</evidence>
<evidence type="ECO:0000256" key="7">
    <source>
        <dbReference type="ARBA" id="ARBA00048743"/>
    </source>
</evidence>
<reference evidence="10 11" key="1">
    <citation type="journal article" date="2015" name="Nature">
        <title>rRNA introns, odd ribosomes, and small enigmatic genomes across a large radiation of phyla.</title>
        <authorList>
            <person name="Brown C.T."/>
            <person name="Hug L.A."/>
            <person name="Thomas B.C."/>
            <person name="Sharon I."/>
            <person name="Castelle C.J."/>
            <person name="Singh A."/>
            <person name="Wilkins M.J."/>
            <person name="Williams K.H."/>
            <person name="Banfield J.F."/>
        </authorList>
    </citation>
    <scope>NUCLEOTIDE SEQUENCE [LARGE SCALE GENOMIC DNA]</scope>
</reference>
<dbReference type="GO" id="GO:0004798">
    <property type="term" value="F:dTMP kinase activity"/>
    <property type="evidence" value="ECO:0007669"/>
    <property type="project" value="UniProtKB-UniRule"/>
</dbReference>
<protein>
    <recommendedName>
        <fullName evidence="8">Thymidylate kinase</fullName>
        <ecNumber evidence="8">2.7.4.9</ecNumber>
    </recommendedName>
    <alternativeName>
        <fullName evidence="8">dTMP kinase</fullName>
    </alternativeName>
</protein>
<dbReference type="SUPFAM" id="SSF52540">
    <property type="entry name" value="P-loop containing nucleoside triphosphate hydrolases"/>
    <property type="match status" value="1"/>
</dbReference>
<keyword evidence="2 8" id="KW-0808">Transferase</keyword>
<dbReference type="GO" id="GO:0006233">
    <property type="term" value="P:dTDP biosynthetic process"/>
    <property type="evidence" value="ECO:0007669"/>
    <property type="project" value="InterPro"/>
</dbReference>
<gene>
    <name evidence="8" type="primary">tmk</name>
    <name evidence="10" type="ORF">UT39_C0018G0044</name>
</gene>
<evidence type="ECO:0000259" key="9">
    <source>
        <dbReference type="Pfam" id="PF02223"/>
    </source>
</evidence>
<evidence type="ECO:0000256" key="1">
    <source>
        <dbReference type="ARBA" id="ARBA00009776"/>
    </source>
</evidence>
<name>A0A0G0NCM5_9BACT</name>
<keyword evidence="5 8" id="KW-0418">Kinase</keyword>
<dbReference type="EC" id="2.7.4.9" evidence="8"/>
<dbReference type="InterPro" id="IPR039430">
    <property type="entry name" value="Thymidylate_kin-like_dom"/>
</dbReference>
<dbReference type="NCBIfam" id="TIGR00041">
    <property type="entry name" value="DTMP_kinase"/>
    <property type="match status" value="1"/>
</dbReference>
<dbReference type="PANTHER" id="PTHR10344">
    <property type="entry name" value="THYMIDYLATE KINASE"/>
    <property type="match status" value="1"/>
</dbReference>
<dbReference type="HAMAP" id="MF_00165">
    <property type="entry name" value="Thymidylate_kinase"/>
    <property type="match status" value="1"/>
</dbReference>
<proteinExistence type="inferred from homology"/>
<organism evidence="10 11">
    <name type="scientific">Candidatus Woesebacteria bacterium GW2011_GWA1_39_21</name>
    <dbReference type="NCBI Taxonomy" id="1618550"/>
    <lineage>
        <taxon>Bacteria</taxon>
        <taxon>Candidatus Woeseibacteriota</taxon>
    </lineage>
</organism>
<dbReference type="Proteomes" id="UP000034246">
    <property type="component" value="Unassembled WGS sequence"/>
</dbReference>
<dbReference type="PANTHER" id="PTHR10344:SF4">
    <property type="entry name" value="UMP-CMP KINASE 2, MITOCHONDRIAL"/>
    <property type="match status" value="1"/>
</dbReference>
<sequence length="294" mass="34065">MAKSIVLEGPEGVGKTTQASLLGYLLEEYAKLPILRVREPGGTPVGEAIRSVLFTSEFRNMDATTNVLLFSASRNEVLVNKVKPWLEENPTGISIGDRDWWSTIALQASDGADPGYIEATQKPFMWYPNRTYYLDLPAEESIVRVRMAKIKEGVRNWRDDVPIETYREIRENYLSLVKKWQDKVCLVDAFKDPWNVTFDIVRDLLLEMKTEEPTRELATDLLKNFNYSTLRKIADKANDEGRVPYSRLSRDAELEREVRIKEGFSEQGQLREKMYKDWENLGLVRPRINTEHER</sequence>
<keyword evidence="6 8" id="KW-0067">ATP-binding</keyword>
<dbReference type="GO" id="GO:0006235">
    <property type="term" value="P:dTTP biosynthetic process"/>
    <property type="evidence" value="ECO:0007669"/>
    <property type="project" value="UniProtKB-UniRule"/>
</dbReference>
<keyword evidence="3 8" id="KW-0545">Nucleotide biosynthesis</keyword>
<feature type="binding site" evidence="8">
    <location>
        <begin position="9"/>
        <end position="16"/>
    </location>
    <ligand>
        <name>ATP</name>
        <dbReference type="ChEBI" id="CHEBI:30616"/>
    </ligand>
</feature>
<evidence type="ECO:0000313" key="10">
    <source>
        <dbReference type="EMBL" id="KKR10571.1"/>
    </source>
</evidence>
<feature type="domain" description="Thymidylate kinase-like" evidence="9">
    <location>
        <begin position="7"/>
        <end position="192"/>
    </location>
</feature>
<dbReference type="Gene3D" id="3.40.50.300">
    <property type="entry name" value="P-loop containing nucleotide triphosphate hydrolases"/>
    <property type="match status" value="1"/>
</dbReference>
<dbReference type="Pfam" id="PF02223">
    <property type="entry name" value="Thymidylate_kin"/>
    <property type="match status" value="1"/>
</dbReference>
<comment type="catalytic activity">
    <reaction evidence="7 8">
        <text>dTMP + ATP = dTDP + ADP</text>
        <dbReference type="Rhea" id="RHEA:13517"/>
        <dbReference type="ChEBI" id="CHEBI:30616"/>
        <dbReference type="ChEBI" id="CHEBI:58369"/>
        <dbReference type="ChEBI" id="CHEBI:63528"/>
        <dbReference type="ChEBI" id="CHEBI:456216"/>
        <dbReference type="EC" id="2.7.4.9"/>
    </reaction>
</comment>
<evidence type="ECO:0000256" key="5">
    <source>
        <dbReference type="ARBA" id="ARBA00022777"/>
    </source>
</evidence>
<comment type="caution">
    <text evidence="10">The sequence shown here is derived from an EMBL/GenBank/DDBJ whole genome shotgun (WGS) entry which is preliminary data.</text>
</comment>
<dbReference type="GO" id="GO:0005524">
    <property type="term" value="F:ATP binding"/>
    <property type="evidence" value="ECO:0007669"/>
    <property type="project" value="UniProtKB-UniRule"/>
</dbReference>
<evidence type="ECO:0000256" key="6">
    <source>
        <dbReference type="ARBA" id="ARBA00022840"/>
    </source>
</evidence>
<dbReference type="PATRIC" id="fig|1618550.3.peg.976"/>
<dbReference type="AlphaFoldDB" id="A0A0G0NCM5"/>
<dbReference type="CDD" id="cd01672">
    <property type="entry name" value="TMPK"/>
    <property type="match status" value="1"/>
</dbReference>
<dbReference type="GO" id="GO:0006227">
    <property type="term" value="P:dUDP biosynthetic process"/>
    <property type="evidence" value="ECO:0007669"/>
    <property type="project" value="TreeGrafter"/>
</dbReference>
<dbReference type="EMBL" id="LBWP01000018">
    <property type="protein sequence ID" value="KKR10571.1"/>
    <property type="molecule type" value="Genomic_DNA"/>
</dbReference>